<dbReference type="Pfam" id="PF25148">
    <property type="entry name" value="DUF7824"/>
    <property type="match status" value="1"/>
</dbReference>
<accession>A0A1B8Z9F0</accession>
<proteinExistence type="predicted"/>
<dbReference type="InterPro" id="IPR045472">
    <property type="entry name" value="DUF6493"/>
</dbReference>
<gene>
    <name evidence="4" type="ORF">BBI01_20015</name>
</gene>
<dbReference type="SUPFAM" id="SSF48371">
    <property type="entry name" value="ARM repeat"/>
    <property type="match status" value="1"/>
</dbReference>
<organism evidence="4 5">
    <name type="scientific">Chryseobacterium artocarpi</name>
    <dbReference type="NCBI Taxonomy" id="1414727"/>
    <lineage>
        <taxon>Bacteria</taxon>
        <taxon>Pseudomonadati</taxon>
        <taxon>Bacteroidota</taxon>
        <taxon>Flavobacteriia</taxon>
        <taxon>Flavobacteriales</taxon>
        <taxon>Weeksellaceae</taxon>
        <taxon>Chryseobacterium group</taxon>
        <taxon>Chryseobacterium</taxon>
    </lineage>
</organism>
<evidence type="ECO:0000259" key="2">
    <source>
        <dbReference type="Pfam" id="PF25148"/>
    </source>
</evidence>
<dbReference type="RefSeq" id="WP_065396595.1">
    <property type="nucleotide sequence ID" value="NZ_MAYH01000050.1"/>
</dbReference>
<dbReference type="AlphaFoldDB" id="A0A1B8Z9F0"/>
<dbReference type="OrthoDB" id="6629398at2"/>
<sequence>MKERLYEILNEEKVHEIIPFLKQLSSEEKKTLVPTIKKMDREINKIIMTKNSYHTAGSVNQHSIIDIASFVCMDQKNFGKNYWSFFRNAEQAEQILEWGCPDWFSDFINDSIDAEFTAFNYKDILGWTEKGYVQPKPELLGYHLSNYPVVDLDQHPDTLKTHFWYLCEYPSKSLPFQKEWFPLIQKLVAEQKIERKRFLRECLLASNRNFNKNVTGWFMDSFTILKPTDEELVELQDDLLAGLSSPQSKAVNTILAHLKKIVGTPEFKSDEFSHYLPNLLSSEVKTVVIASLMLTEKIFQRKIIDPEMLGMALSTAFVSKDDGIQSKAAKIIQRYIPASDNMMEALSHYSDNILTNVRPILAKYIEEKQPELEVITSEKLSLTAEENKVKVLESFEDLMFFLPLAIDDPYSHHCDIALDGFIRFANDVDTESVKLIEPVFLKACKTIAKWEVPYLNVLLCNLIINYGLDLLGKYPLQLKNLEKIYRKTQDEEASRETYSNYQKKLGPVENVGAECPTMEAFKEIAIYINHKVKLGDNTPLLFTVTHSPCWISPASLVEKLEIYQNKNIEPNHLDVQLAFQRCALDNTSEAIQLVEQKLKGEYKDLLLFFLGKNETPKGKFEHPSWWMTAGITRSPETVFKEFKEFGYDNIPVEFFSGNYSWKTIDSKKNSYYPVELNIVIPKYHLQKRKAPLFLEYFVAEQKELTEIPALMWCFPNTLGNALAKVIKYCLFYSGIAEVYERNLVLHTAQALYQIKKPLDSMGHLFLGTIFLDGDKTIRGTAAEIWLEHVSHKMIDNAQLGKVVGLHEKLEWAPVKRLTDLMQHHMLNVSKDHNIALEELISNILLQMEQPVTNLKKLLEIYHEVLALNQSEANKQVIEKLNDWKENSSLKKICNLLLKK</sequence>
<dbReference type="Proteomes" id="UP000092651">
    <property type="component" value="Unassembled WGS sequence"/>
</dbReference>
<comment type="caution">
    <text evidence="4">The sequence shown here is derived from an EMBL/GenBank/DDBJ whole genome shotgun (WGS) entry which is preliminary data.</text>
</comment>
<dbReference type="EMBL" id="MAYH01000050">
    <property type="protein sequence ID" value="OCA68127.1"/>
    <property type="molecule type" value="Genomic_DNA"/>
</dbReference>
<feature type="domain" description="DUF6493" evidence="1">
    <location>
        <begin position="2"/>
        <end position="286"/>
    </location>
</feature>
<dbReference type="Pfam" id="PF20103">
    <property type="entry name" value="DUF6493"/>
    <property type="match status" value="1"/>
</dbReference>
<keyword evidence="5" id="KW-1185">Reference proteome</keyword>
<protein>
    <submittedName>
        <fullName evidence="4">Uncharacterized protein</fullName>
    </submittedName>
</protein>
<dbReference type="InterPro" id="IPR016024">
    <property type="entry name" value="ARM-type_fold"/>
</dbReference>
<evidence type="ECO:0000313" key="4">
    <source>
        <dbReference type="EMBL" id="OCA68127.1"/>
    </source>
</evidence>
<dbReference type="InterPro" id="IPR056727">
    <property type="entry name" value="DUF7825"/>
</dbReference>
<dbReference type="Pfam" id="PF25149">
    <property type="entry name" value="DUF7825"/>
    <property type="match status" value="1"/>
</dbReference>
<evidence type="ECO:0000259" key="3">
    <source>
        <dbReference type="Pfam" id="PF25149"/>
    </source>
</evidence>
<reference evidence="4 5" key="1">
    <citation type="submission" date="2016-07" db="EMBL/GenBank/DDBJ databases">
        <authorList>
            <person name="Jeong J.-J."/>
            <person name="Kim D.W."/>
            <person name="Sang M.K."/>
            <person name="Choi I.-G."/>
            <person name="Kim K.D."/>
        </authorList>
    </citation>
    <scope>NUCLEOTIDE SEQUENCE [LARGE SCALE GENOMIC DNA]</scope>
    <source>
        <strain evidence="4 5">UTM-3</strain>
    </source>
</reference>
<evidence type="ECO:0000313" key="5">
    <source>
        <dbReference type="Proteomes" id="UP000092651"/>
    </source>
</evidence>
<dbReference type="InterPro" id="IPR056726">
    <property type="entry name" value="DUF7824"/>
</dbReference>
<feature type="domain" description="DUF7824" evidence="2">
    <location>
        <begin position="385"/>
        <end position="651"/>
    </location>
</feature>
<feature type="domain" description="DUF7825" evidence="3">
    <location>
        <begin position="656"/>
        <end position="898"/>
    </location>
</feature>
<evidence type="ECO:0000259" key="1">
    <source>
        <dbReference type="Pfam" id="PF20103"/>
    </source>
</evidence>
<name>A0A1B8Z9F0_9FLAO</name>